<evidence type="ECO:0000313" key="2">
    <source>
        <dbReference type="WBParaSite" id="nRc.2.0.1.t15409-RA"/>
    </source>
</evidence>
<keyword evidence="1" id="KW-1185">Reference proteome</keyword>
<reference evidence="2" key="1">
    <citation type="submission" date="2022-11" db="UniProtKB">
        <authorList>
            <consortium name="WormBaseParasite"/>
        </authorList>
    </citation>
    <scope>IDENTIFICATION</scope>
</reference>
<sequence length="64" mass="6995">MHFSHHNSYVITYATASVGSEISIESKIDLPFVIKKTKYSSLKPAPAMSCYTSNCDGRRSIAGP</sequence>
<protein>
    <submittedName>
        <fullName evidence="2">Uncharacterized protein</fullName>
    </submittedName>
</protein>
<accession>A0A915INF6</accession>
<dbReference type="AlphaFoldDB" id="A0A915INF6"/>
<proteinExistence type="predicted"/>
<evidence type="ECO:0000313" key="1">
    <source>
        <dbReference type="Proteomes" id="UP000887565"/>
    </source>
</evidence>
<name>A0A915INF6_ROMCU</name>
<dbReference type="Proteomes" id="UP000887565">
    <property type="component" value="Unplaced"/>
</dbReference>
<dbReference type="WBParaSite" id="nRc.2.0.1.t15409-RA">
    <property type="protein sequence ID" value="nRc.2.0.1.t15409-RA"/>
    <property type="gene ID" value="nRc.2.0.1.g15409"/>
</dbReference>
<organism evidence="1 2">
    <name type="scientific">Romanomermis culicivorax</name>
    <name type="common">Nematode worm</name>
    <dbReference type="NCBI Taxonomy" id="13658"/>
    <lineage>
        <taxon>Eukaryota</taxon>
        <taxon>Metazoa</taxon>
        <taxon>Ecdysozoa</taxon>
        <taxon>Nematoda</taxon>
        <taxon>Enoplea</taxon>
        <taxon>Dorylaimia</taxon>
        <taxon>Mermithida</taxon>
        <taxon>Mermithoidea</taxon>
        <taxon>Mermithidae</taxon>
        <taxon>Romanomermis</taxon>
    </lineage>
</organism>